<dbReference type="InParanoid" id="C7QIR6"/>
<dbReference type="EMBL" id="CP001700">
    <property type="protein sequence ID" value="ACU76966.1"/>
    <property type="molecule type" value="Genomic_DNA"/>
</dbReference>
<dbReference type="RefSeq" id="WP_015796691.1">
    <property type="nucleotide sequence ID" value="NC_013131.1"/>
</dbReference>
<gene>
    <name evidence="1" type="ordered locus">Caci_8143</name>
</gene>
<evidence type="ECO:0000313" key="1">
    <source>
        <dbReference type="EMBL" id="ACU76966.1"/>
    </source>
</evidence>
<protein>
    <submittedName>
        <fullName evidence="1">Lipoprotein</fullName>
    </submittedName>
</protein>
<organism evidence="1 2">
    <name type="scientific">Catenulispora acidiphila (strain DSM 44928 / JCM 14897 / NBRC 102108 / NRRL B-24433 / ID139908)</name>
    <dbReference type="NCBI Taxonomy" id="479433"/>
    <lineage>
        <taxon>Bacteria</taxon>
        <taxon>Bacillati</taxon>
        <taxon>Actinomycetota</taxon>
        <taxon>Actinomycetes</taxon>
        <taxon>Catenulisporales</taxon>
        <taxon>Catenulisporaceae</taxon>
        <taxon>Catenulispora</taxon>
    </lineage>
</organism>
<dbReference type="HOGENOM" id="CLU_1493619_0_0_11"/>
<dbReference type="SUPFAM" id="SSF110087">
    <property type="entry name" value="DR1885-like metal-binding protein"/>
    <property type="match status" value="1"/>
</dbReference>
<keyword evidence="1" id="KW-0449">Lipoprotein</keyword>
<accession>C7QIR6</accession>
<dbReference type="AlphaFoldDB" id="C7QIR6"/>
<dbReference type="InterPro" id="IPR036182">
    <property type="entry name" value="PCuAC_sf"/>
</dbReference>
<dbReference type="Proteomes" id="UP000000851">
    <property type="component" value="Chromosome"/>
</dbReference>
<keyword evidence="2" id="KW-1185">Reference proteome</keyword>
<sequence length="180" mass="17555" precursor="true">MKSTPPPVSHRHPLRSRSAALFSPRFALIIAAAAGTAAVATGCAAGDGAATLQIRPNFAAGSNGTVQALDMVVVVDPATGTAQVTGTVVNNGDQPATLSGVTVNGKSVPVTGGSLDLGAHSALNLAAPNGPKMVLANSGSVPGHNTPVALSFAGGGSISVAASTEANTGIYQQFQPSTTS</sequence>
<evidence type="ECO:0000313" key="2">
    <source>
        <dbReference type="Proteomes" id="UP000000851"/>
    </source>
</evidence>
<name>C7QIR6_CATAD</name>
<dbReference type="KEGG" id="cai:Caci_8143"/>
<proteinExistence type="predicted"/>
<reference evidence="1 2" key="1">
    <citation type="journal article" date="2009" name="Stand. Genomic Sci.">
        <title>Complete genome sequence of Catenulispora acidiphila type strain (ID 139908).</title>
        <authorList>
            <person name="Copeland A."/>
            <person name="Lapidus A."/>
            <person name="Glavina Del Rio T."/>
            <person name="Nolan M."/>
            <person name="Lucas S."/>
            <person name="Chen F."/>
            <person name="Tice H."/>
            <person name="Cheng J.F."/>
            <person name="Bruce D."/>
            <person name="Goodwin L."/>
            <person name="Pitluck S."/>
            <person name="Mikhailova N."/>
            <person name="Pati A."/>
            <person name="Ivanova N."/>
            <person name="Mavromatis K."/>
            <person name="Chen A."/>
            <person name="Palaniappan K."/>
            <person name="Chain P."/>
            <person name="Land M."/>
            <person name="Hauser L."/>
            <person name="Chang Y.J."/>
            <person name="Jeffries C.D."/>
            <person name="Chertkov O."/>
            <person name="Brettin T."/>
            <person name="Detter J.C."/>
            <person name="Han C."/>
            <person name="Ali Z."/>
            <person name="Tindall B.J."/>
            <person name="Goker M."/>
            <person name="Bristow J."/>
            <person name="Eisen J.A."/>
            <person name="Markowitz V."/>
            <person name="Hugenholtz P."/>
            <person name="Kyrpides N.C."/>
            <person name="Klenk H.P."/>
        </authorList>
    </citation>
    <scope>NUCLEOTIDE SEQUENCE [LARGE SCALE GENOMIC DNA]</scope>
    <source>
        <strain evidence="2">DSM 44928 / JCM 14897 / NBRC 102108 / NRRL B-24433 / ID139908</strain>
    </source>
</reference>